<evidence type="ECO:0000256" key="5">
    <source>
        <dbReference type="ARBA" id="ARBA00022801"/>
    </source>
</evidence>
<dbReference type="AlphaFoldDB" id="A0A814TBA1"/>
<feature type="transmembrane region" description="Helical" evidence="10">
    <location>
        <begin position="508"/>
        <end position="528"/>
    </location>
</feature>
<keyword evidence="6 10" id="KW-1133">Transmembrane helix</keyword>
<keyword evidence="9" id="KW-0862">Zinc</keyword>
<feature type="transmembrane region" description="Helical" evidence="10">
    <location>
        <begin position="459"/>
        <end position="477"/>
    </location>
</feature>
<feature type="transmembrane region" description="Helical" evidence="10">
    <location>
        <begin position="484"/>
        <end position="502"/>
    </location>
</feature>
<dbReference type="PANTHER" id="PTHR46187">
    <property type="entry name" value="ALKALINE CERAMIDASE 3"/>
    <property type="match status" value="1"/>
</dbReference>
<dbReference type="InterPro" id="IPR017452">
    <property type="entry name" value="GPCR_Rhodpsn_7TM"/>
</dbReference>
<feature type="transmembrane region" description="Helical" evidence="10">
    <location>
        <begin position="640"/>
        <end position="663"/>
    </location>
</feature>
<accession>A0A814TBA1</accession>
<proteinExistence type="inferred from homology"/>
<feature type="transmembrane region" description="Helical" evidence="10">
    <location>
        <begin position="94"/>
        <end position="113"/>
    </location>
</feature>
<comment type="similarity">
    <text evidence="2">Belongs to the alkaline ceramidase family.</text>
</comment>
<feature type="binding site" evidence="9">
    <location>
        <position position="502"/>
    </location>
    <ligand>
        <name>Zn(2+)</name>
        <dbReference type="ChEBI" id="CHEBI:29105"/>
        <note>catalytic</note>
    </ligand>
</feature>
<keyword evidence="4 10" id="KW-0812">Transmembrane</keyword>
<comment type="caution">
    <text evidence="12">The sequence shown here is derived from an EMBL/GenBank/DDBJ whole genome shotgun (WGS) entry which is preliminary data.</text>
</comment>
<dbReference type="Gene3D" id="1.20.1070.10">
    <property type="entry name" value="Rhodopsin 7-helix transmembrane proteins"/>
    <property type="match status" value="1"/>
</dbReference>
<dbReference type="EC" id="3.5.1.23" evidence="3"/>
<feature type="transmembrane region" description="Helical" evidence="10">
    <location>
        <begin position="347"/>
        <end position="369"/>
    </location>
</feature>
<name>A0A814TBA1_ADIRI</name>
<dbReference type="GO" id="GO:0046513">
    <property type="term" value="P:ceramide biosynthetic process"/>
    <property type="evidence" value="ECO:0007669"/>
    <property type="project" value="TreeGrafter"/>
</dbReference>
<dbReference type="OrthoDB" id="187171at2759"/>
<feature type="transmembrane region" description="Helical" evidence="10">
    <location>
        <begin position="540"/>
        <end position="561"/>
    </location>
</feature>
<feature type="transmembrane region" description="Helical" evidence="10">
    <location>
        <begin position="309"/>
        <end position="335"/>
    </location>
</feature>
<feature type="binding site" evidence="8">
    <location>
        <position position="441"/>
    </location>
    <ligand>
        <name>Ca(2+)</name>
        <dbReference type="ChEBI" id="CHEBI:29108"/>
    </ligand>
</feature>
<evidence type="ECO:0000313" key="12">
    <source>
        <dbReference type="EMBL" id="CAF1159459.1"/>
    </source>
</evidence>
<keyword evidence="8" id="KW-0479">Metal-binding</keyword>
<dbReference type="GO" id="GO:0017040">
    <property type="term" value="F:N-acylsphingosine amidohydrolase activity"/>
    <property type="evidence" value="ECO:0007669"/>
    <property type="project" value="UniProtKB-EC"/>
</dbReference>
<protein>
    <recommendedName>
        <fullName evidence="3">ceramidase</fullName>
        <ecNumber evidence="3">3.5.1.23</ecNumber>
    </recommendedName>
</protein>
<dbReference type="Proteomes" id="UP000663852">
    <property type="component" value="Unassembled WGS sequence"/>
</dbReference>
<sequence>MNISENSSIESSSTYETPHSRSIKYYIFVTMAPPALLLNSLLIFYLVADRTLRGTLHYHAVLALLIVTFLTNSIEVPRIIHYLHLGIVLPQTDLNSLSRFALMNSLLIFYLVADRTLRGTLQYHAVLALLIVTFLTNSIEVPRIIHYLHLGIVLPQTDLNCLIWQCCDYLLFSSVNVLMCWTSIERYLFIFHRNLFTTARGRLLYHYIPFVIIIVYLVLFYIGVIFIYPCDAQFDFSQPLCGFPCYTTQAVISFYDLFAHSFCPMCVDVSLNVVLIIRVLYRKRVGLLQQQQHHHAKEWQKNCKMIVQLLFITCTYLVFQVPFDTMVLLLVFVSLPEWAIRLQAMYFYYFFWWLTLVLPFVCMICLPELKPGNDQTDLRRGNMLSWTLVLRILFSTTLWQIMADARTVVTSHQNPSDVKHFEHKLDTNIGYWSPSTSSIDWCERNYVVTQYIAEFWNCISSFSMCILGAILFVRGLYNKLETRFLLSSLGFAFVGLGSAYFHGTLTHLGQMFDELPMVYSMIVWWFILFRMNDSKTIKSIIFAIDLSVLFGVFYGLLWTYVHSLQTFVLVFQAHMSLMVIGAIMKLIYLYRQPYHHIYQLKYIIIVYIVLLISAFVSWTVDQQLCETFNNKSPFNPQLHAWWHVLGAFHCHLGIVCSEAMRLLTIKYKQHKSRNPKQPFKPENNIQFVLYLGLPYVDYSKETQTPERKIQ</sequence>
<feature type="transmembrane region" description="Helical" evidence="10">
    <location>
        <begin position="381"/>
        <end position="402"/>
    </location>
</feature>
<feature type="transmembrane region" description="Helical" evidence="10">
    <location>
        <begin position="125"/>
        <end position="150"/>
    </location>
</feature>
<gene>
    <name evidence="12" type="ORF">EDS130_LOCUS23060</name>
</gene>
<keyword evidence="5" id="KW-0378">Hydrolase</keyword>
<feature type="transmembrane region" description="Helical" evidence="10">
    <location>
        <begin position="162"/>
        <end position="184"/>
    </location>
</feature>
<dbReference type="Pfam" id="PF05875">
    <property type="entry name" value="Ceramidase"/>
    <property type="match status" value="1"/>
</dbReference>
<feature type="transmembrane region" description="Helical" evidence="10">
    <location>
        <begin position="25"/>
        <end position="48"/>
    </location>
</feature>
<evidence type="ECO:0000256" key="1">
    <source>
        <dbReference type="ARBA" id="ARBA00004141"/>
    </source>
</evidence>
<feature type="domain" description="G-protein coupled receptors family 1 profile" evidence="11">
    <location>
        <begin position="103"/>
        <end position="370"/>
    </location>
</feature>
<dbReference type="PROSITE" id="PS50262">
    <property type="entry name" value="G_PROTEIN_RECEP_F1_2"/>
    <property type="match status" value="1"/>
</dbReference>
<organism evidence="12 13">
    <name type="scientific">Adineta ricciae</name>
    <name type="common">Rotifer</name>
    <dbReference type="NCBI Taxonomy" id="249248"/>
    <lineage>
        <taxon>Eukaryota</taxon>
        <taxon>Metazoa</taxon>
        <taxon>Spiralia</taxon>
        <taxon>Gnathifera</taxon>
        <taxon>Rotifera</taxon>
        <taxon>Eurotatoria</taxon>
        <taxon>Bdelloidea</taxon>
        <taxon>Adinetida</taxon>
        <taxon>Adinetidae</taxon>
        <taxon>Adineta</taxon>
    </lineage>
</organism>
<feature type="transmembrane region" description="Helical" evidence="10">
    <location>
        <begin position="567"/>
        <end position="590"/>
    </location>
</feature>
<evidence type="ECO:0000256" key="2">
    <source>
        <dbReference type="ARBA" id="ARBA00009780"/>
    </source>
</evidence>
<evidence type="ECO:0000313" key="13">
    <source>
        <dbReference type="Proteomes" id="UP000663852"/>
    </source>
</evidence>
<reference evidence="12" key="1">
    <citation type="submission" date="2021-02" db="EMBL/GenBank/DDBJ databases">
        <authorList>
            <person name="Nowell W R."/>
        </authorList>
    </citation>
    <scope>NUCLEOTIDE SEQUENCE</scope>
</reference>
<evidence type="ECO:0000256" key="6">
    <source>
        <dbReference type="ARBA" id="ARBA00022989"/>
    </source>
</evidence>
<feature type="transmembrane region" description="Helical" evidence="10">
    <location>
        <begin position="602"/>
        <end position="620"/>
    </location>
</feature>
<dbReference type="GO" id="GO:0046514">
    <property type="term" value="P:ceramide catabolic process"/>
    <property type="evidence" value="ECO:0007669"/>
    <property type="project" value="TreeGrafter"/>
</dbReference>
<dbReference type="EMBL" id="CAJNOJ010000124">
    <property type="protein sequence ID" value="CAF1159459.1"/>
    <property type="molecule type" value="Genomic_DNA"/>
</dbReference>
<keyword evidence="8" id="KW-0106">Calcium</keyword>
<evidence type="ECO:0000256" key="10">
    <source>
        <dbReference type="SAM" id="Phobius"/>
    </source>
</evidence>
<evidence type="ECO:0000256" key="3">
    <source>
        <dbReference type="ARBA" id="ARBA00011891"/>
    </source>
</evidence>
<evidence type="ECO:0000256" key="8">
    <source>
        <dbReference type="PIRSR" id="PIRSR608901-1"/>
    </source>
</evidence>
<dbReference type="GO" id="GO:0005789">
    <property type="term" value="C:endoplasmic reticulum membrane"/>
    <property type="evidence" value="ECO:0007669"/>
    <property type="project" value="TreeGrafter"/>
</dbReference>
<evidence type="ECO:0000256" key="4">
    <source>
        <dbReference type="ARBA" id="ARBA00022692"/>
    </source>
</evidence>
<feature type="binding site" evidence="9">
    <location>
        <position position="643"/>
    </location>
    <ligand>
        <name>Zn(2+)</name>
        <dbReference type="ChEBI" id="CHEBI:29105"/>
        <note>catalytic</note>
    </ligand>
</feature>
<dbReference type="GO" id="GO:0046872">
    <property type="term" value="F:metal ion binding"/>
    <property type="evidence" value="ECO:0007669"/>
    <property type="project" value="UniProtKB-KW"/>
</dbReference>
<evidence type="ECO:0000256" key="9">
    <source>
        <dbReference type="PIRSR" id="PIRSR608901-2"/>
    </source>
</evidence>
<feature type="transmembrane region" description="Helical" evidence="10">
    <location>
        <begin position="204"/>
        <end position="228"/>
    </location>
</feature>
<dbReference type="SUPFAM" id="SSF81321">
    <property type="entry name" value="Family A G protein-coupled receptor-like"/>
    <property type="match status" value="1"/>
</dbReference>
<keyword evidence="7 10" id="KW-0472">Membrane</keyword>
<dbReference type="CDD" id="cd00637">
    <property type="entry name" value="7tm_classA_rhodopsin-like"/>
    <property type="match status" value="1"/>
</dbReference>
<feature type="binding site" evidence="8">
    <location>
        <position position="440"/>
    </location>
    <ligand>
        <name>Ca(2+)</name>
        <dbReference type="ChEBI" id="CHEBI:29108"/>
    </ligand>
</feature>
<comment type="cofactor">
    <cofactor evidence="9">
        <name>Zn(2+)</name>
        <dbReference type="ChEBI" id="CHEBI:29105"/>
    </cofactor>
</comment>
<comment type="subcellular location">
    <subcellularLocation>
        <location evidence="1">Membrane</location>
        <topology evidence="1">Multi-pass membrane protein</topology>
    </subcellularLocation>
</comment>
<feature type="binding site" evidence="8">
    <location>
        <position position="445"/>
    </location>
    <ligand>
        <name>Ca(2+)</name>
        <dbReference type="ChEBI" id="CHEBI:29108"/>
    </ligand>
</feature>
<evidence type="ECO:0000256" key="7">
    <source>
        <dbReference type="ARBA" id="ARBA00023136"/>
    </source>
</evidence>
<feature type="binding site" evidence="8">
    <location>
        <position position="443"/>
    </location>
    <ligand>
        <name>Ca(2+)</name>
        <dbReference type="ChEBI" id="CHEBI:29108"/>
    </ligand>
</feature>
<feature type="transmembrane region" description="Helical" evidence="10">
    <location>
        <begin position="257"/>
        <end position="281"/>
    </location>
</feature>
<feature type="binding site" evidence="8">
    <location>
        <position position="454"/>
    </location>
    <ligand>
        <name>Ca(2+)</name>
        <dbReference type="ChEBI" id="CHEBI:29108"/>
    </ligand>
</feature>
<dbReference type="PANTHER" id="PTHR46187:SF3">
    <property type="entry name" value="ALKALINE CERAMIDASE 3"/>
    <property type="match status" value="1"/>
</dbReference>
<feature type="binding site" evidence="9">
    <location>
        <position position="639"/>
    </location>
    <ligand>
        <name>Zn(2+)</name>
        <dbReference type="ChEBI" id="CHEBI:29105"/>
        <note>catalytic</note>
    </ligand>
</feature>
<feature type="transmembrane region" description="Helical" evidence="10">
    <location>
        <begin position="55"/>
        <end position="74"/>
    </location>
</feature>
<dbReference type="InterPro" id="IPR008901">
    <property type="entry name" value="ACER"/>
</dbReference>
<evidence type="ECO:0000259" key="11">
    <source>
        <dbReference type="PROSITE" id="PS50262"/>
    </source>
</evidence>